<gene>
    <name evidence="1" type="ORF">MRB53_020642</name>
</gene>
<accession>A0ACC2L268</accession>
<name>A0ACC2L268_PERAE</name>
<evidence type="ECO:0000313" key="1">
    <source>
        <dbReference type="EMBL" id="KAJ8627335.1"/>
    </source>
</evidence>
<dbReference type="EMBL" id="CM056814">
    <property type="protein sequence ID" value="KAJ8627335.1"/>
    <property type="molecule type" value="Genomic_DNA"/>
</dbReference>
<reference evidence="1 2" key="1">
    <citation type="journal article" date="2022" name="Hortic Res">
        <title>A haplotype resolved chromosomal level avocado genome allows analysis of novel avocado genes.</title>
        <authorList>
            <person name="Nath O."/>
            <person name="Fletcher S.J."/>
            <person name="Hayward A."/>
            <person name="Shaw L.M."/>
            <person name="Masouleh A.K."/>
            <person name="Furtado A."/>
            <person name="Henry R.J."/>
            <person name="Mitter N."/>
        </authorList>
    </citation>
    <scope>NUCLEOTIDE SEQUENCE [LARGE SCALE GENOMIC DNA]</scope>
    <source>
        <strain evidence="2">cv. Hass</strain>
    </source>
</reference>
<comment type="caution">
    <text evidence="1">The sequence shown here is derived from an EMBL/GenBank/DDBJ whole genome shotgun (WGS) entry which is preliminary data.</text>
</comment>
<sequence>MESPLCLRLRLQALPKPAFPFSGHRIPKTLQKSSRKVPHPFHQIRRRHRRNPLHHILRHPHLHYKQTGRVLVWWKSKVDHLVFEELVRGKFPRLSAVNHQDYLGVQMHGLLESGFLSIFLNMLPWESGQV</sequence>
<evidence type="ECO:0000313" key="2">
    <source>
        <dbReference type="Proteomes" id="UP001234297"/>
    </source>
</evidence>
<dbReference type="Proteomes" id="UP001234297">
    <property type="component" value="Chromosome 6"/>
</dbReference>
<proteinExistence type="predicted"/>
<organism evidence="1 2">
    <name type="scientific">Persea americana</name>
    <name type="common">Avocado</name>
    <dbReference type="NCBI Taxonomy" id="3435"/>
    <lineage>
        <taxon>Eukaryota</taxon>
        <taxon>Viridiplantae</taxon>
        <taxon>Streptophyta</taxon>
        <taxon>Embryophyta</taxon>
        <taxon>Tracheophyta</taxon>
        <taxon>Spermatophyta</taxon>
        <taxon>Magnoliopsida</taxon>
        <taxon>Magnoliidae</taxon>
        <taxon>Laurales</taxon>
        <taxon>Lauraceae</taxon>
        <taxon>Persea</taxon>
    </lineage>
</organism>
<keyword evidence="2" id="KW-1185">Reference proteome</keyword>
<protein>
    <submittedName>
        <fullName evidence="1">Uncharacterized protein</fullName>
    </submittedName>
</protein>